<dbReference type="Pfam" id="PF09912">
    <property type="entry name" value="DUF2141"/>
    <property type="match status" value="1"/>
</dbReference>
<comment type="caution">
    <text evidence="2">The sequence shown here is derived from an EMBL/GenBank/DDBJ whole genome shotgun (WGS) entry which is preliminary data.</text>
</comment>
<reference evidence="2 3" key="1">
    <citation type="journal article" date="2015" name="Genome Announc.">
        <title>Draft Genome Sequence of Cyanobacterium Hassallia byssoidea Strain VB512170, Isolated from Monuments in India.</title>
        <authorList>
            <person name="Singh D."/>
            <person name="Chandrababunaidu M.M."/>
            <person name="Panda A."/>
            <person name="Sen D."/>
            <person name="Bhattacharyya S."/>
            <person name="Adhikary S.P."/>
            <person name="Tripathy S."/>
        </authorList>
    </citation>
    <scope>NUCLEOTIDE SEQUENCE [LARGE SCALE GENOMIC DNA]</scope>
    <source>
        <strain evidence="2 3">VB512170</strain>
    </source>
</reference>
<evidence type="ECO:0000313" key="2">
    <source>
        <dbReference type="EMBL" id="NEU77079.1"/>
    </source>
</evidence>
<proteinExistence type="predicted"/>
<organism evidence="2 3">
    <name type="scientific">Hassallia byssoidea VB512170</name>
    <dbReference type="NCBI Taxonomy" id="1304833"/>
    <lineage>
        <taxon>Bacteria</taxon>
        <taxon>Bacillati</taxon>
        <taxon>Cyanobacteriota</taxon>
        <taxon>Cyanophyceae</taxon>
        <taxon>Nostocales</taxon>
        <taxon>Tolypothrichaceae</taxon>
        <taxon>Hassallia</taxon>
    </lineage>
</organism>
<evidence type="ECO:0000256" key="1">
    <source>
        <dbReference type="SAM" id="SignalP"/>
    </source>
</evidence>
<keyword evidence="3" id="KW-1185">Reference proteome</keyword>
<protein>
    <submittedName>
        <fullName evidence="2">DUF2141 domain-containing protein</fullName>
    </submittedName>
</protein>
<feature type="signal peptide" evidence="1">
    <location>
        <begin position="1"/>
        <end position="25"/>
    </location>
</feature>
<dbReference type="AlphaFoldDB" id="A0A846HJS5"/>
<dbReference type="Proteomes" id="UP000031549">
    <property type="component" value="Unassembled WGS sequence"/>
</dbReference>
<accession>A0A846HJS5</accession>
<dbReference type="InterPro" id="IPR018673">
    <property type="entry name" value="DUF2141"/>
</dbReference>
<dbReference type="EMBL" id="JTCM02000152">
    <property type="protein sequence ID" value="NEU77079.1"/>
    <property type="molecule type" value="Genomic_DNA"/>
</dbReference>
<evidence type="ECO:0000313" key="3">
    <source>
        <dbReference type="Proteomes" id="UP000031549"/>
    </source>
</evidence>
<feature type="chain" id="PRO_5032437345" evidence="1">
    <location>
        <begin position="26"/>
        <end position="152"/>
    </location>
</feature>
<keyword evidence="1" id="KW-0732">Signal</keyword>
<gene>
    <name evidence="2" type="ORF">PI95_032415</name>
</gene>
<name>A0A846HJS5_9CYAN</name>
<dbReference type="RefSeq" id="WP_039737263.1">
    <property type="nucleotide sequence ID" value="NZ_JTCM02000152.1"/>
</dbReference>
<sequence length="152" mass="16129">MQRTLKTLLLLTAVINLTALQQAKAVSNSSLTVTINGLKSQRGQVCLSLFSGGRGFPSSSDRAVAARCVKVENTLLTVKFDNLKAGNYAIAAFHDANGDGTLNQNPLGIPTEEFGFSQNPKILTGAPKFADSAFLVAGPETNIQIKLLNFFG</sequence>